<evidence type="ECO:0000256" key="1">
    <source>
        <dbReference type="SAM" id="MobiDB-lite"/>
    </source>
</evidence>
<evidence type="ECO:0000313" key="3">
    <source>
        <dbReference type="Proteomes" id="UP000729402"/>
    </source>
</evidence>
<reference evidence="2" key="2">
    <citation type="submission" date="2021-02" db="EMBL/GenBank/DDBJ databases">
        <authorList>
            <person name="Kimball J.A."/>
            <person name="Haas M.W."/>
            <person name="Macchietto M."/>
            <person name="Kono T."/>
            <person name="Duquette J."/>
            <person name="Shao M."/>
        </authorList>
    </citation>
    <scope>NUCLEOTIDE SEQUENCE</scope>
    <source>
        <tissue evidence="2">Fresh leaf tissue</tissue>
    </source>
</reference>
<dbReference type="PANTHER" id="PTHR33735:SF10">
    <property type="entry name" value="EXPRESSED PROTEIN"/>
    <property type="match status" value="1"/>
</dbReference>
<dbReference type="Proteomes" id="UP000729402">
    <property type="component" value="Unassembled WGS sequence"/>
</dbReference>
<gene>
    <name evidence="2" type="ORF">GUJ93_ZPchr0012g19911</name>
</gene>
<keyword evidence="3" id="KW-1185">Reference proteome</keyword>
<name>A0A8J5WGV2_ZIZPA</name>
<sequence>MSSLVRSLASIYCQGLRRTVRLGGLPAAGVAAVTRSPAAPLDKRRSFLSKAERTEGSGAGKADTGGAPAVGRPPRQGGERTPLFTWARMAIGSVMAMAAPFLQSKWATLLRIRSEVEMVKDAAEVVEEVATAAEKVSAEVAEKLPEHGTLRRAAVLVEHASKEVAEEAHLAQDIIHKVEEIEEDVKAMIEPTIDSHKHGEGKALHRGHH</sequence>
<dbReference type="PANTHER" id="PTHR33735">
    <property type="entry name" value="EXPRESSED PROTEIN"/>
    <property type="match status" value="1"/>
</dbReference>
<evidence type="ECO:0000313" key="2">
    <source>
        <dbReference type="EMBL" id="KAG8091388.1"/>
    </source>
</evidence>
<reference evidence="2" key="1">
    <citation type="journal article" date="2021" name="bioRxiv">
        <title>Whole Genome Assembly and Annotation of Northern Wild Rice, Zizania palustris L., Supports a Whole Genome Duplication in the Zizania Genus.</title>
        <authorList>
            <person name="Haas M."/>
            <person name="Kono T."/>
            <person name="Macchietto M."/>
            <person name="Millas R."/>
            <person name="McGilp L."/>
            <person name="Shao M."/>
            <person name="Duquette J."/>
            <person name="Hirsch C.N."/>
            <person name="Kimball J."/>
        </authorList>
    </citation>
    <scope>NUCLEOTIDE SEQUENCE</scope>
    <source>
        <tissue evidence="2">Fresh leaf tissue</tissue>
    </source>
</reference>
<accession>A0A8J5WGV2</accession>
<dbReference type="OrthoDB" id="783687at2759"/>
<dbReference type="AlphaFoldDB" id="A0A8J5WGV2"/>
<organism evidence="2 3">
    <name type="scientific">Zizania palustris</name>
    <name type="common">Northern wild rice</name>
    <dbReference type="NCBI Taxonomy" id="103762"/>
    <lineage>
        <taxon>Eukaryota</taxon>
        <taxon>Viridiplantae</taxon>
        <taxon>Streptophyta</taxon>
        <taxon>Embryophyta</taxon>
        <taxon>Tracheophyta</taxon>
        <taxon>Spermatophyta</taxon>
        <taxon>Magnoliopsida</taxon>
        <taxon>Liliopsida</taxon>
        <taxon>Poales</taxon>
        <taxon>Poaceae</taxon>
        <taxon>BOP clade</taxon>
        <taxon>Oryzoideae</taxon>
        <taxon>Oryzeae</taxon>
        <taxon>Zizaniinae</taxon>
        <taxon>Zizania</taxon>
    </lineage>
</organism>
<proteinExistence type="predicted"/>
<dbReference type="EMBL" id="JAAALK010000080">
    <property type="protein sequence ID" value="KAG8091388.1"/>
    <property type="molecule type" value="Genomic_DNA"/>
</dbReference>
<protein>
    <submittedName>
        <fullName evidence="2">Uncharacterized protein</fullName>
    </submittedName>
</protein>
<comment type="caution">
    <text evidence="2">The sequence shown here is derived from an EMBL/GenBank/DDBJ whole genome shotgun (WGS) entry which is preliminary data.</text>
</comment>
<feature type="region of interest" description="Disordered" evidence="1">
    <location>
        <begin position="50"/>
        <end position="80"/>
    </location>
</feature>